<proteinExistence type="predicted"/>
<evidence type="ECO:0000313" key="1">
    <source>
        <dbReference type="EMBL" id="KAJ1891437.1"/>
    </source>
</evidence>
<sequence>MFIRPKKPEAEPLNRQTLRDLGYAFDEADGLMKSIATGNRYDYEHFPGDKKKNQAYYQTLINPASRQVSEILCTTYEMHTIAVPDARQPHCNIYATPRALSKDKLVVIVNGHGNFAGVWAWNVLTKDGLKAGSVTEYVRNCVLRGYGVLVLNPNENICAPDGVSETFNSYVGQITNITGSETPNEHVGYVWSRIIRPAAKHVVFVAYNTAGIAMIDLLKYDYERFTGKTAGIAFIDSAHSTFQLSSGPLAWLPRCSKQWVTAAEPQGCAVSNELVGCPSVSAGNQSDCRELTPWICMNTVLDFIDQCFERGPVVDVEEFGPEDILDLAEGSDSENEALDMSNLESIRVLNAGEAAAAAQDGYCGWD</sequence>
<keyword evidence="2" id="KW-1185">Reference proteome</keyword>
<evidence type="ECO:0000313" key="2">
    <source>
        <dbReference type="Proteomes" id="UP001150581"/>
    </source>
</evidence>
<organism evidence="1 2">
    <name type="scientific">Kickxella alabastrina</name>
    <dbReference type="NCBI Taxonomy" id="61397"/>
    <lineage>
        <taxon>Eukaryota</taxon>
        <taxon>Fungi</taxon>
        <taxon>Fungi incertae sedis</taxon>
        <taxon>Zoopagomycota</taxon>
        <taxon>Kickxellomycotina</taxon>
        <taxon>Kickxellomycetes</taxon>
        <taxon>Kickxellales</taxon>
        <taxon>Kickxellaceae</taxon>
        <taxon>Kickxella</taxon>
    </lineage>
</organism>
<reference evidence="1" key="1">
    <citation type="submission" date="2022-07" db="EMBL/GenBank/DDBJ databases">
        <title>Phylogenomic reconstructions and comparative analyses of Kickxellomycotina fungi.</title>
        <authorList>
            <person name="Reynolds N.K."/>
            <person name="Stajich J.E."/>
            <person name="Barry K."/>
            <person name="Grigoriev I.V."/>
            <person name="Crous P."/>
            <person name="Smith M.E."/>
        </authorList>
    </citation>
    <scope>NUCLEOTIDE SEQUENCE</scope>
    <source>
        <strain evidence="1">Benny 63K</strain>
    </source>
</reference>
<dbReference type="EMBL" id="JANBPG010001157">
    <property type="protein sequence ID" value="KAJ1891437.1"/>
    <property type="molecule type" value="Genomic_DNA"/>
</dbReference>
<name>A0ACC1IE45_9FUNG</name>
<accession>A0ACC1IE45</accession>
<protein>
    <submittedName>
        <fullName evidence="1">Uncharacterized protein</fullName>
    </submittedName>
</protein>
<dbReference type="Proteomes" id="UP001150581">
    <property type="component" value="Unassembled WGS sequence"/>
</dbReference>
<gene>
    <name evidence="1" type="ORF">LPJ66_006917</name>
</gene>
<comment type="caution">
    <text evidence="1">The sequence shown here is derived from an EMBL/GenBank/DDBJ whole genome shotgun (WGS) entry which is preliminary data.</text>
</comment>